<accession>A0A1I6SDN4</accession>
<keyword evidence="2" id="KW-1185">Reference proteome</keyword>
<dbReference type="Proteomes" id="UP000199239">
    <property type="component" value="Unassembled WGS sequence"/>
</dbReference>
<dbReference type="RefSeq" id="WP_093916125.1">
    <property type="nucleotide sequence ID" value="NZ_FPAJ01000002.1"/>
</dbReference>
<sequence length="99" mass="10760">MAVLDSEADLQWDKATSLKSVDALKQNCPQGSFVRDNHHNRDQIAVIYNKGQTPPHITVKKVSSSVQTVLADGVAVAVVACTSRPTLHPDDVLLIERSI</sequence>
<dbReference type="EMBL" id="FPAJ01000002">
    <property type="protein sequence ID" value="SFS75047.1"/>
    <property type="molecule type" value="Genomic_DNA"/>
</dbReference>
<protein>
    <submittedName>
        <fullName evidence="1">Uncharacterized protein</fullName>
    </submittedName>
</protein>
<evidence type="ECO:0000313" key="1">
    <source>
        <dbReference type="EMBL" id="SFS75047.1"/>
    </source>
</evidence>
<proteinExistence type="predicted"/>
<dbReference type="OrthoDB" id="7726371at2"/>
<dbReference type="AlphaFoldDB" id="A0A1I6SDN4"/>
<gene>
    <name evidence="1" type="ORF">SAMN04488040_1860</name>
</gene>
<name>A0A1I6SDN4_9RHOB</name>
<evidence type="ECO:0000313" key="2">
    <source>
        <dbReference type="Proteomes" id="UP000199239"/>
    </source>
</evidence>
<organism evidence="1 2">
    <name type="scientific">Sulfitobacter marinus</name>
    <dbReference type="NCBI Taxonomy" id="394264"/>
    <lineage>
        <taxon>Bacteria</taxon>
        <taxon>Pseudomonadati</taxon>
        <taxon>Pseudomonadota</taxon>
        <taxon>Alphaproteobacteria</taxon>
        <taxon>Rhodobacterales</taxon>
        <taxon>Roseobacteraceae</taxon>
        <taxon>Sulfitobacter</taxon>
    </lineage>
</organism>
<reference evidence="2" key="1">
    <citation type="submission" date="2016-10" db="EMBL/GenBank/DDBJ databases">
        <authorList>
            <person name="Varghese N."/>
            <person name="Submissions S."/>
        </authorList>
    </citation>
    <scope>NUCLEOTIDE SEQUENCE [LARGE SCALE GENOMIC DNA]</scope>
    <source>
        <strain evidence="2">DSM 23422</strain>
    </source>
</reference>